<evidence type="ECO:0000256" key="5">
    <source>
        <dbReference type="ARBA" id="ARBA00022989"/>
    </source>
</evidence>
<dbReference type="Pfam" id="PF07690">
    <property type="entry name" value="MFS_1"/>
    <property type="match status" value="1"/>
</dbReference>
<feature type="transmembrane region" description="Helical" evidence="7">
    <location>
        <begin position="86"/>
        <end position="105"/>
    </location>
</feature>
<feature type="transmembrane region" description="Helical" evidence="7">
    <location>
        <begin position="51"/>
        <end position="74"/>
    </location>
</feature>
<keyword evidence="10" id="KW-1185">Reference proteome</keyword>
<keyword evidence="5 7" id="KW-1133">Transmembrane helix</keyword>
<evidence type="ECO:0000256" key="2">
    <source>
        <dbReference type="ARBA" id="ARBA00022448"/>
    </source>
</evidence>
<feature type="transmembrane region" description="Helical" evidence="7">
    <location>
        <begin position="306"/>
        <end position="330"/>
    </location>
</feature>
<dbReference type="InterPro" id="IPR011701">
    <property type="entry name" value="MFS"/>
</dbReference>
<dbReference type="PROSITE" id="PS50850">
    <property type="entry name" value="MFS"/>
    <property type="match status" value="1"/>
</dbReference>
<keyword evidence="2" id="KW-0813">Transport</keyword>
<evidence type="ECO:0000256" key="4">
    <source>
        <dbReference type="ARBA" id="ARBA00022692"/>
    </source>
</evidence>
<dbReference type="InterPro" id="IPR050189">
    <property type="entry name" value="MFS_Efflux_Transporters"/>
</dbReference>
<keyword evidence="3" id="KW-1003">Cell membrane</keyword>
<feature type="transmembrane region" description="Helical" evidence="7">
    <location>
        <begin position="21"/>
        <end position="45"/>
    </location>
</feature>
<feature type="transmembrane region" description="Helical" evidence="7">
    <location>
        <begin position="144"/>
        <end position="166"/>
    </location>
</feature>
<keyword evidence="4 7" id="KW-0812">Transmembrane</keyword>
<dbReference type="GO" id="GO:0005886">
    <property type="term" value="C:plasma membrane"/>
    <property type="evidence" value="ECO:0007669"/>
    <property type="project" value="UniProtKB-SubCell"/>
</dbReference>
<proteinExistence type="predicted"/>
<keyword evidence="6 7" id="KW-0472">Membrane</keyword>
<dbReference type="Gene3D" id="1.20.1250.20">
    <property type="entry name" value="MFS general substrate transporter like domains"/>
    <property type="match status" value="2"/>
</dbReference>
<accession>A0A919XFH1</accession>
<feature type="transmembrane region" description="Helical" evidence="7">
    <location>
        <begin position="172"/>
        <end position="195"/>
    </location>
</feature>
<organism evidence="9 10">
    <name type="scientific">Paenibacillus albilobatus</name>
    <dbReference type="NCBI Taxonomy" id="2716884"/>
    <lineage>
        <taxon>Bacteria</taxon>
        <taxon>Bacillati</taxon>
        <taxon>Bacillota</taxon>
        <taxon>Bacilli</taxon>
        <taxon>Bacillales</taxon>
        <taxon>Paenibacillaceae</taxon>
        <taxon>Paenibacillus</taxon>
    </lineage>
</organism>
<comment type="subcellular location">
    <subcellularLocation>
        <location evidence="1">Cell membrane</location>
        <topology evidence="1">Multi-pass membrane protein</topology>
    </subcellularLocation>
</comment>
<feature type="transmembrane region" description="Helical" evidence="7">
    <location>
        <begin position="111"/>
        <end position="132"/>
    </location>
</feature>
<name>A0A919XFH1_9BACL</name>
<evidence type="ECO:0000256" key="6">
    <source>
        <dbReference type="ARBA" id="ARBA00023136"/>
    </source>
</evidence>
<evidence type="ECO:0000313" key="10">
    <source>
        <dbReference type="Proteomes" id="UP000679779"/>
    </source>
</evidence>
<evidence type="ECO:0000313" key="9">
    <source>
        <dbReference type="EMBL" id="GIO29478.1"/>
    </source>
</evidence>
<dbReference type="RefSeq" id="WP_160037987.1">
    <property type="nucleotide sequence ID" value="NZ_BORQ01000001.1"/>
</dbReference>
<dbReference type="PANTHER" id="PTHR43124">
    <property type="entry name" value="PURINE EFFLUX PUMP PBUE"/>
    <property type="match status" value="1"/>
</dbReference>
<dbReference type="CDD" id="cd17324">
    <property type="entry name" value="MFS_NepI_like"/>
    <property type="match status" value="1"/>
</dbReference>
<dbReference type="InterPro" id="IPR020846">
    <property type="entry name" value="MFS_dom"/>
</dbReference>
<gene>
    <name evidence="9" type="ORF">J2TS6_06190</name>
</gene>
<sequence>MADSQKLLTNSLTNRERTAALLLLTLTVFAIGTAELLPMGLLMPIANETGVSISITGMLVTGYALGVVFGGPVLSAITGRLPRKIILSLFLCIFVIGGIVSTVAPSFGVLLVGRIISSLAHGTLFGTMIVTAKELAQPGKEGRSIALVGSGLTVSVILGAPLGTLLGHQFGWRFPFLVITCLSTAALLGIMKLIPPLPRVEVGSLKRQLRIVSRPSFLLVLLITIFGTGGTFAAFTYITPILEGISGFSEGWITIVLLIFGVGSFIGNIVGGRLADKQLMPTLLGGILLLAISMAIFTWASHDKVATVISVFVWGIASYSIIAPLNILVLQKAGDAQELASALNISAFNMGNAIGAFIGGLVIDSSLGLSAVPWVASLVAMIGILLAIWSITLDQQEYRKAGSFS</sequence>
<feature type="transmembrane region" description="Helical" evidence="7">
    <location>
        <begin position="282"/>
        <end position="300"/>
    </location>
</feature>
<feature type="domain" description="Major facilitator superfamily (MFS) profile" evidence="8">
    <location>
        <begin position="20"/>
        <end position="395"/>
    </location>
</feature>
<evidence type="ECO:0000259" key="8">
    <source>
        <dbReference type="PROSITE" id="PS50850"/>
    </source>
</evidence>
<dbReference type="AlphaFoldDB" id="A0A919XFH1"/>
<evidence type="ECO:0000256" key="7">
    <source>
        <dbReference type="SAM" id="Phobius"/>
    </source>
</evidence>
<evidence type="ECO:0000256" key="1">
    <source>
        <dbReference type="ARBA" id="ARBA00004651"/>
    </source>
</evidence>
<comment type="caution">
    <text evidence="9">The sequence shown here is derived from an EMBL/GenBank/DDBJ whole genome shotgun (WGS) entry which is preliminary data.</text>
</comment>
<reference evidence="9" key="1">
    <citation type="submission" date="2021-03" db="EMBL/GenBank/DDBJ databases">
        <title>Antimicrobial resistance genes in bacteria isolated from Japanese honey, and their potential for conferring macrolide and lincosamide resistance in the American foulbrood pathogen Paenibacillus larvae.</title>
        <authorList>
            <person name="Okamoto M."/>
            <person name="Kumagai M."/>
            <person name="Kanamori H."/>
            <person name="Takamatsu D."/>
        </authorList>
    </citation>
    <scope>NUCLEOTIDE SEQUENCE</scope>
    <source>
        <strain evidence="9">J2TS6</strain>
    </source>
</reference>
<dbReference type="EMBL" id="BORQ01000001">
    <property type="protein sequence ID" value="GIO29478.1"/>
    <property type="molecule type" value="Genomic_DNA"/>
</dbReference>
<dbReference type="Proteomes" id="UP000679779">
    <property type="component" value="Unassembled WGS sequence"/>
</dbReference>
<feature type="transmembrane region" description="Helical" evidence="7">
    <location>
        <begin position="251"/>
        <end position="270"/>
    </location>
</feature>
<dbReference type="PANTHER" id="PTHR43124:SF8">
    <property type="entry name" value="INNER MEMBRANE TRANSPORT PROTEIN YDHP"/>
    <property type="match status" value="1"/>
</dbReference>
<feature type="transmembrane region" description="Helical" evidence="7">
    <location>
        <begin position="369"/>
        <end position="391"/>
    </location>
</feature>
<dbReference type="InterPro" id="IPR036259">
    <property type="entry name" value="MFS_trans_sf"/>
</dbReference>
<dbReference type="SUPFAM" id="SSF103473">
    <property type="entry name" value="MFS general substrate transporter"/>
    <property type="match status" value="1"/>
</dbReference>
<evidence type="ECO:0000256" key="3">
    <source>
        <dbReference type="ARBA" id="ARBA00022475"/>
    </source>
</evidence>
<dbReference type="GO" id="GO:0022857">
    <property type="term" value="F:transmembrane transporter activity"/>
    <property type="evidence" value="ECO:0007669"/>
    <property type="project" value="InterPro"/>
</dbReference>
<protein>
    <submittedName>
        <fullName evidence="9">MFS transporter</fullName>
    </submittedName>
</protein>
<feature type="transmembrane region" description="Helical" evidence="7">
    <location>
        <begin position="216"/>
        <end position="239"/>
    </location>
</feature>
<feature type="transmembrane region" description="Helical" evidence="7">
    <location>
        <begin position="342"/>
        <end position="363"/>
    </location>
</feature>